<proteinExistence type="predicted"/>
<name>A0ACD5YSZ6_AVESA</name>
<dbReference type="Proteomes" id="UP001732700">
    <property type="component" value="Chromosome 6A"/>
</dbReference>
<dbReference type="EnsemblPlants" id="AVESA.00010b.r2.6AG1032970.1">
    <property type="protein sequence ID" value="AVESA.00010b.r2.6AG1032970.1.CDS.1"/>
    <property type="gene ID" value="AVESA.00010b.r2.6AG1032970"/>
</dbReference>
<sequence length="335" mass="35899">MEYFSGDIDDFPLQFIHEQLQLLGADSCALQPLPVAADDFGVQPEFMPSEFLPRMPYVHQLTTNEYADAAAAAAYRAAAAAPLMIRFGGETSPVSDPARRPSLTISLPPASHAWTAAPLPARAAEAAGAVDVNDFRKYRGVRQRPWGKFAAEIRDPNKRGSRVWLGTYDTSVEAARAYDRAAFRMRGAKAILNFPNEVGSRGAKEFPAPQPSQQAARIVAPTSQTNKRKRHEAAEPDVEALLRDTTKHFKAEASASSPASSLTSTPTSTVTSCSSTTATPSSSSSDAGGGSYEMFQLPTSSTSWTWDQLLAEGMFGSLSPQHQLGGGGFPEVTVN</sequence>
<evidence type="ECO:0000313" key="1">
    <source>
        <dbReference type="EnsemblPlants" id="AVESA.00010b.r2.6AG1032970.1.CDS.1"/>
    </source>
</evidence>
<evidence type="ECO:0000313" key="2">
    <source>
        <dbReference type="Proteomes" id="UP001732700"/>
    </source>
</evidence>
<reference evidence="1" key="1">
    <citation type="submission" date="2021-05" db="EMBL/GenBank/DDBJ databases">
        <authorList>
            <person name="Scholz U."/>
            <person name="Mascher M."/>
            <person name="Fiebig A."/>
        </authorList>
    </citation>
    <scope>NUCLEOTIDE SEQUENCE [LARGE SCALE GENOMIC DNA]</scope>
</reference>
<protein>
    <submittedName>
        <fullName evidence="1">Uncharacterized protein</fullName>
    </submittedName>
</protein>
<organism evidence="1 2">
    <name type="scientific">Avena sativa</name>
    <name type="common">Oat</name>
    <dbReference type="NCBI Taxonomy" id="4498"/>
    <lineage>
        <taxon>Eukaryota</taxon>
        <taxon>Viridiplantae</taxon>
        <taxon>Streptophyta</taxon>
        <taxon>Embryophyta</taxon>
        <taxon>Tracheophyta</taxon>
        <taxon>Spermatophyta</taxon>
        <taxon>Magnoliopsida</taxon>
        <taxon>Liliopsida</taxon>
        <taxon>Poales</taxon>
        <taxon>Poaceae</taxon>
        <taxon>BOP clade</taxon>
        <taxon>Pooideae</taxon>
        <taxon>Poodae</taxon>
        <taxon>Poeae</taxon>
        <taxon>Poeae Chloroplast Group 1 (Aveneae type)</taxon>
        <taxon>Aveninae</taxon>
        <taxon>Avena</taxon>
    </lineage>
</organism>
<accession>A0ACD5YSZ6</accession>
<keyword evidence="2" id="KW-1185">Reference proteome</keyword>
<reference evidence="1" key="2">
    <citation type="submission" date="2025-09" db="UniProtKB">
        <authorList>
            <consortium name="EnsemblPlants"/>
        </authorList>
    </citation>
    <scope>IDENTIFICATION</scope>
</reference>